<dbReference type="Proteomes" id="UP001365846">
    <property type="component" value="Unassembled WGS sequence"/>
</dbReference>
<comment type="caution">
    <text evidence="1">The sequence shown here is derived from an EMBL/GenBank/DDBJ whole genome shotgun (WGS) entry which is preliminary data.</text>
</comment>
<dbReference type="EMBL" id="JBBKZU010000003">
    <property type="protein sequence ID" value="MEJ8811253.1"/>
    <property type="molecule type" value="Genomic_DNA"/>
</dbReference>
<reference evidence="1 2" key="1">
    <citation type="submission" date="2024-03" db="EMBL/GenBank/DDBJ databases">
        <title>Novel species of the genus Variovorax.</title>
        <authorList>
            <person name="Liu Q."/>
            <person name="Xin Y.-H."/>
        </authorList>
    </citation>
    <scope>NUCLEOTIDE SEQUENCE [LARGE SCALE GENOMIC DNA]</scope>
    <source>
        <strain evidence="1 2">KACC 18899</strain>
    </source>
</reference>
<gene>
    <name evidence="1" type="ORF">WKW77_09250</name>
</gene>
<evidence type="ECO:0000313" key="2">
    <source>
        <dbReference type="Proteomes" id="UP001365846"/>
    </source>
</evidence>
<keyword evidence="2" id="KW-1185">Reference proteome</keyword>
<name>A0ABU8VC60_9BURK</name>
<protein>
    <submittedName>
        <fullName evidence="1">Uncharacterized protein</fullName>
    </submittedName>
</protein>
<dbReference type="RefSeq" id="WP_340356559.1">
    <property type="nucleotide sequence ID" value="NZ_JBBKZU010000003.1"/>
</dbReference>
<sequence length="65" mass="7385">MAHSARIAPVLGRFTIAKSHARAPRVVLLCLGRRNELSRAEATRLVPSWPQRNHLAKGRDVELWF</sequence>
<organism evidence="1 2">
    <name type="scientific">Variovorax ureilyticus</name>
    <dbReference type="NCBI Taxonomy" id="1836198"/>
    <lineage>
        <taxon>Bacteria</taxon>
        <taxon>Pseudomonadati</taxon>
        <taxon>Pseudomonadota</taxon>
        <taxon>Betaproteobacteria</taxon>
        <taxon>Burkholderiales</taxon>
        <taxon>Comamonadaceae</taxon>
        <taxon>Variovorax</taxon>
    </lineage>
</organism>
<proteinExistence type="predicted"/>
<evidence type="ECO:0000313" key="1">
    <source>
        <dbReference type="EMBL" id="MEJ8811253.1"/>
    </source>
</evidence>
<accession>A0ABU8VC60</accession>